<dbReference type="NCBIfam" id="TIGR00492">
    <property type="entry name" value="alr"/>
    <property type="match status" value="1"/>
</dbReference>
<dbReference type="PRINTS" id="PR00992">
    <property type="entry name" value="ALARACEMASE"/>
</dbReference>
<dbReference type="GO" id="GO:0030632">
    <property type="term" value="P:D-alanine biosynthetic process"/>
    <property type="evidence" value="ECO:0007669"/>
    <property type="project" value="UniProtKB-UniRule"/>
</dbReference>
<dbReference type="InterPro" id="IPR000821">
    <property type="entry name" value="Ala_racemase"/>
</dbReference>
<keyword evidence="3 5" id="KW-0663">Pyridoxal phosphate</keyword>
<evidence type="ECO:0000256" key="2">
    <source>
        <dbReference type="ARBA" id="ARBA00001933"/>
    </source>
</evidence>
<feature type="active site" description="Proton acceptor; specific for L-alanine" evidence="5">
    <location>
        <position position="259"/>
    </location>
</feature>
<dbReference type="AlphaFoldDB" id="A0A5C1QFP0"/>
<comment type="cofactor">
    <cofactor evidence="2 5 6">
        <name>pyridoxal 5'-phosphate</name>
        <dbReference type="ChEBI" id="CHEBI:597326"/>
    </cofactor>
</comment>
<dbReference type="UniPathway" id="UPA00042">
    <property type="reaction ID" value="UER00497"/>
</dbReference>
<feature type="binding site" evidence="5 7">
    <location>
        <position position="307"/>
    </location>
    <ligand>
        <name>substrate</name>
    </ligand>
</feature>
<dbReference type="RefSeq" id="WP_149568273.1">
    <property type="nucleotide sequence ID" value="NZ_CP035807.1"/>
</dbReference>
<dbReference type="GO" id="GO:0008784">
    <property type="term" value="F:alanine racemase activity"/>
    <property type="evidence" value="ECO:0007669"/>
    <property type="project" value="UniProtKB-UniRule"/>
</dbReference>
<evidence type="ECO:0000256" key="4">
    <source>
        <dbReference type="ARBA" id="ARBA00023235"/>
    </source>
</evidence>
<comment type="catalytic activity">
    <reaction evidence="1 5">
        <text>L-alanine = D-alanine</text>
        <dbReference type="Rhea" id="RHEA:20249"/>
        <dbReference type="ChEBI" id="CHEBI:57416"/>
        <dbReference type="ChEBI" id="CHEBI:57972"/>
        <dbReference type="EC" id="5.1.1.1"/>
    </reaction>
</comment>
<evidence type="ECO:0000256" key="5">
    <source>
        <dbReference type="HAMAP-Rule" id="MF_01201"/>
    </source>
</evidence>
<dbReference type="SUPFAM" id="SSF50621">
    <property type="entry name" value="Alanine racemase C-terminal domain-like"/>
    <property type="match status" value="1"/>
</dbReference>
<dbReference type="InterPro" id="IPR020622">
    <property type="entry name" value="Ala_racemase_pyridoxalP-BS"/>
</dbReference>
<dbReference type="PANTHER" id="PTHR30511">
    <property type="entry name" value="ALANINE RACEMASE"/>
    <property type="match status" value="1"/>
</dbReference>
<dbReference type="GO" id="GO:0005829">
    <property type="term" value="C:cytosol"/>
    <property type="evidence" value="ECO:0007669"/>
    <property type="project" value="TreeGrafter"/>
</dbReference>
<dbReference type="InterPro" id="IPR029066">
    <property type="entry name" value="PLP-binding_barrel"/>
</dbReference>
<dbReference type="KEGG" id="sper:EW093_10035"/>
<dbReference type="InterPro" id="IPR011079">
    <property type="entry name" value="Ala_racemase_C"/>
</dbReference>
<name>A0A5C1QFP0_9SPIO</name>
<evidence type="ECO:0000256" key="7">
    <source>
        <dbReference type="PIRSR" id="PIRSR600821-52"/>
    </source>
</evidence>
<dbReference type="FunFam" id="3.20.20.10:FF:000002">
    <property type="entry name" value="Alanine racemase"/>
    <property type="match status" value="1"/>
</dbReference>
<accession>A0A5C1QFP0</accession>
<dbReference type="EC" id="5.1.1.1" evidence="5"/>
<dbReference type="SMART" id="SM01005">
    <property type="entry name" value="Ala_racemase_C"/>
    <property type="match status" value="1"/>
</dbReference>
<dbReference type="OrthoDB" id="9813814at2"/>
<gene>
    <name evidence="9" type="primary">alr</name>
    <name evidence="9" type="ORF">EW093_10035</name>
</gene>
<keyword evidence="10" id="KW-1185">Reference proteome</keyword>
<keyword evidence="4 5" id="KW-0413">Isomerase</keyword>
<evidence type="ECO:0000313" key="9">
    <source>
        <dbReference type="EMBL" id="QEN05032.1"/>
    </source>
</evidence>
<dbReference type="Gene3D" id="3.20.20.10">
    <property type="entry name" value="Alanine racemase"/>
    <property type="match status" value="1"/>
</dbReference>
<reference evidence="9 10" key="1">
    <citation type="submission" date="2019-02" db="EMBL/GenBank/DDBJ databases">
        <authorList>
            <person name="Fomenkov A."/>
            <person name="Dubinina G."/>
            <person name="Grabovich M."/>
            <person name="Vincze T."/>
            <person name="Roberts R.J."/>
        </authorList>
    </citation>
    <scope>NUCLEOTIDE SEQUENCE [LARGE SCALE GENOMIC DNA]</scope>
    <source>
        <strain evidence="9 10">P</strain>
    </source>
</reference>
<feature type="modified residue" description="N6-(pyridoxal phosphate)lysine" evidence="5 6">
    <location>
        <position position="34"/>
    </location>
</feature>
<dbReference type="CDD" id="cd00430">
    <property type="entry name" value="PLPDE_III_AR"/>
    <property type="match status" value="1"/>
</dbReference>
<dbReference type="SUPFAM" id="SSF51419">
    <property type="entry name" value="PLP-binding barrel"/>
    <property type="match status" value="1"/>
</dbReference>
<evidence type="ECO:0000259" key="8">
    <source>
        <dbReference type="SMART" id="SM01005"/>
    </source>
</evidence>
<dbReference type="InterPro" id="IPR009006">
    <property type="entry name" value="Ala_racemase/Decarboxylase_C"/>
</dbReference>
<feature type="active site" description="Proton acceptor; specific for D-alanine" evidence="5">
    <location>
        <position position="34"/>
    </location>
</feature>
<evidence type="ECO:0000256" key="6">
    <source>
        <dbReference type="PIRSR" id="PIRSR600821-50"/>
    </source>
</evidence>
<dbReference type="PROSITE" id="PS00395">
    <property type="entry name" value="ALANINE_RACEMASE"/>
    <property type="match status" value="1"/>
</dbReference>
<feature type="binding site" evidence="5 7">
    <location>
        <position position="132"/>
    </location>
    <ligand>
        <name>substrate</name>
    </ligand>
</feature>
<dbReference type="Gene3D" id="2.40.37.10">
    <property type="entry name" value="Lyase, Ornithine Decarboxylase, Chain A, domain 1"/>
    <property type="match status" value="1"/>
</dbReference>
<organism evidence="9 10">
    <name type="scientific">Thiospirochaeta perfilievii</name>
    <dbReference type="NCBI Taxonomy" id="252967"/>
    <lineage>
        <taxon>Bacteria</taxon>
        <taxon>Pseudomonadati</taxon>
        <taxon>Spirochaetota</taxon>
        <taxon>Spirochaetia</taxon>
        <taxon>Spirochaetales</taxon>
        <taxon>Spirochaetaceae</taxon>
        <taxon>Thiospirochaeta</taxon>
    </lineage>
</organism>
<dbReference type="EMBL" id="CP035807">
    <property type="protein sequence ID" value="QEN05032.1"/>
    <property type="molecule type" value="Genomic_DNA"/>
</dbReference>
<feature type="domain" description="Alanine racemase C-terminal" evidence="8">
    <location>
        <begin position="238"/>
        <end position="362"/>
    </location>
</feature>
<dbReference type="Pfam" id="PF00842">
    <property type="entry name" value="Ala_racemase_C"/>
    <property type="match status" value="1"/>
</dbReference>
<dbReference type="Pfam" id="PF01168">
    <property type="entry name" value="Ala_racemase_N"/>
    <property type="match status" value="1"/>
</dbReference>
<dbReference type="HAMAP" id="MF_01201">
    <property type="entry name" value="Ala_racemase"/>
    <property type="match status" value="1"/>
</dbReference>
<dbReference type="Proteomes" id="UP000323824">
    <property type="component" value="Chromosome"/>
</dbReference>
<proteinExistence type="inferred from homology"/>
<reference evidence="9 10" key="2">
    <citation type="submission" date="2019-09" db="EMBL/GenBank/DDBJ databases">
        <title>Complete Genome Sequence and Methylome Analysis of free living Spirochaetas.</title>
        <authorList>
            <person name="Leshcheva N."/>
            <person name="Mikheeva N."/>
        </authorList>
    </citation>
    <scope>NUCLEOTIDE SEQUENCE [LARGE SCALE GENOMIC DNA]</scope>
    <source>
        <strain evidence="9 10">P</strain>
    </source>
</reference>
<comment type="pathway">
    <text evidence="5">Amino-acid biosynthesis; D-alanine biosynthesis; D-alanine from L-alanine: step 1/1.</text>
</comment>
<dbReference type="PANTHER" id="PTHR30511:SF0">
    <property type="entry name" value="ALANINE RACEMASE, CATABOLIC-RELATED"/>
    <property type="match status" value="1"/>
</dbReference>
<comment type="function">
    <text evidence="5">Catalyzes the interconversion of L-alanine and D-alanine. May also act on other amino acids.</text>
</comment>
<protein>
    <recommendedName>
        <fullName evidence="5">Alanine racemase</fullName>
        <ecNumber evidence="5">5.1.1.1</ecNumber>
    </recommendedName>
</protein>
<evidence type="ECO:0000256" key="1">
    <source>
        <dbReference type="ARBA" id="ARBA00000316"/>
    </source>
</evidence>
<dbReference type="InterPro" id="IPR001608">
    <property type="entry name" value="Ala_racemase_N"/>
</dbReference>
<evidence type="ECO:0000256" key="3">
    <source>
        <dbReference type="ARBA" id="ARBA00022898"/>
    </source>
</evidence>
<evidence type="ECO:0000313" key="10">
    <source>
        <dbReference type="Proteomes" id="UP000323824"/>
    </source>
</evidence>
<comment type="similarity">
    <text evidence="5">Belongs to the alanine racemase family.</text>
</comment>
<sequence>MRSTKVIIHLENLKNNFIAIKKQCNNVAVCAAVKADAYGHGAIEVSKSLEDFGCDFFGVATIYEALELIENGIKRPIILFSLPTPTEIKDIVRLGLEPIISTKEHIVLFEKQCENQKKNLNIHLKVDTGMGRIGCPPEDALDLGKRIFNSKYLKFKGLCTHFSTSELKNQDYTNIQLDRFKGVINQLKGSNISPKYFHAANSGAIINNSESIFNLVRSGINLYGYPPTDRLTLNFEPVLEFKTQIVELKKVKKGTSISYGRTYITEEESIIATLPVGYADGYFRALSNVGTVYINGNLYPIVGNICMDQMMVKVDDKVKLYDEVTLIGKEKDQPNAESLAEEVGTISYEILTNIHRVKRFYNK</sequence>
<dbReference type="GO" id="GO:0030170">
    <property type="term" value="F:pyridoxal phosphate binding"/>
    <property type="evidence" value="ECO:0007669"/>
    <property type="project" value="UniProtKB-UniRule"/>
</dbReference>